<feature type="region of interest" description="Disordered" evidence="1">
    <location>
        <begin position="339"/>
        <end position="367"/>
    </location>
</feature>
<dbReference type="EMBL" id="JBHRSM010000025">
    <property type="protein sequence ID" value="MFC3087351.1"/>
    <property type="molecule type" value="Genomic_DNA"/>
</dbReference>
<evidence type="ECO:0000256" key="1">
    <source>
        <dbReference type="SAM" id="MobiDB-lite"/>
    </source>
</evidence>
<organism evidence="3 4">
    <name type="scientific">Tabrizicola soli</name>
    <dbReference type="NCBI Taxonomy" id="2185115"/>
    <lineage>
        <taxon>Bacteria</taxon>
        <taxon>Pseudomonadati</taxon>
        <taxon>Pseudomonadota</taxon>
        <taxon>Alphaproteobacteria</taxon>
        <taxon>Rhodobacterales</taxon>
        <taxon>Paracoccaceae</taxon>
        <taxon>Tabrizicola</taxon>
    </lineage>
</organism>
<dbReference type="RefSeq" id="WP_197641707.1">
    <property type="nucleotide sequence ID" value="NZ_JAEACP010000001.1"/>
</dbReference>
<dbReference type="InterPro" id="IPR028992">
    <property type="entry name" value="Hedgehog/Intein_dom"/>
</dbReference>
<evidence type="ECO:0000313" key="4">
    <source>
        <dbReference type="Proteomes" id="UP001595445"/>
    </source>
</evidence>
<comment type="caution">
    <text evidence="3">The sequence shown here is derived from an EMBL/GenBank/DDBJ whole genome shotgun (WGS) entry which is preliminary data.</text>
</comment>
<feature type="compositionally biased region" description="Polar residues" evidence="1">
    <location>
        <begin position="353"/>
        <end position="367"/>
    </location>
</feature>
<keyword evidence="4" id="KW-1185">Reference proteome</keyword>
<dbReference type="Pfam" id="PF13403">
    <property type="entry name" value="Hint_2"/>
    <property type="match status" value="1"/>
</dbReference>
<reference evidence="4" key="1">
    <citation type="journal article" date="2019" name="Int. J. Syst. Evol. Microbiol.">
        <title>The Global Catalogue of Microorganisms (GCM) 10K type strain sequencing project: providing services to taxonomists for standard genome sequencing and annotation.</title>
        <authorList>
            <consortium name="The Broad Institute Genomics Platform"/>
            <consortium name="The Broad Institute Genome Sequencing Center for Infectious Disease"/>
            <person name="Wu L."/>
            <person name="Ma J."/>
        </authorList>
    </citation>
    <scope>NUCLEOTIDE SEQUENCE [LARGE SCALE GENOMIC DNA]</scope>
    <source>
        <strain evidence="4">KCTC 62102</strain>
    </source>
</reference>
<dbReference type="SUPFAM" id="SSF51294">
    <property type="entry name" value="Hedgehog/intein (Hint) domain"/>
    <property type="match status" value="1"/>
</dbReference>
<name>A0ABV7DW36_9RHOB</name>
<protein>
    <submittedName>
        <fullName evidence="3">Hint domain-containing protein</fullName>
    </submittedName>
</protein>
<evidence type="ECO:0000259" key="2">
    <source>
        <dbReference type="Pfam" id="PF13403"/>
    </source>
</evidence>
<accession>A0ABV7DW36</accession>
<sequence>MATFSVWAREDSTTAGNQSLNPIGTNHAPATLLTFTDNGTGDLSLDASNGLPDPDTQVIINNVAYNFTVRLTGTLPAGNSQVPGGLVGRSVVLLEVVINGKAHEYFYVLGEPPATQAEMNAFGNGAIPLSGVNLDPPPICFCAGTLIDTPSGRRAVETLRPGETVLTEDGRAVPLAWIGFSSYSAAALAADPALRPVRIPAHAFAPGLPERDLDLSPQHRVVLEDPACDLFFGAPRVFVTARHLLGTLAHVPQEGEGVCYVHLLLERHEILLAEGLPAESFQPARRMVGLMAGPVRNSLLQTLEALGAEAILARPDALPTLKSSEAAVLMRQLSREAPHCPASASDYGLTGPGRNNTRPSTAVRSTE</sequence>
<feature type="domain" description="Hedgehog/Intein (Hint)" evidence="2">
    <location>
        <begin position="139"/>
        <end position="284"/>
    </location>
</feature>
<dbReference type="InterPro" id="IPR036844">
    <property type="entry name" value="Hint_dom_sf"/>
</dbReference>
<proteinExistence type="predicted"/>
<evidence type="ECO:0000313" key="3">
    <source>
        <dbReference type="EMBL" id="MFC3087351.1"/>
    </source>
</evidence>
<dbReference type="Proteomes" id="UP001595445">
    <property type="component" value="Unassembled WGS sequence"/>
</dbReference>
<gene>
    <name evidence="3" type="ORF">ACFOD6_14960</name>
</gene>